<accession>A0A1L7UIZ0</accession>
<evidence type="ECO:0000256" key="1">
    <source>
        <dbReference type="SAM" id="SignalP"/>
    </source>
</evidence>
<comment type="caution">
    <text evidence="2">The sequence shown here is derived from an EMBL/GenBank/DDBJ whole genome shotgun (WGS) entry which is preliminary data.</text>
</comment>
<dbReference type="VEuPathDB" id="FungiDB:FMAN_15277"/>
<sequence length="124" mass="13365">MRFTLSLVLATLSGSCLAANCFRDNGQDILSSDIEIAIDDVDSGNIKNVVFPIEVKASSFFRITRGGAVLSISNHFLFDNTHVSQTDIVSAARNIRDECGRFGGKQKIHGDSGLAIDVAIFRSS</sequence>
<organism evidence="2 3">
    <name type="scientific">Fusarium mangiferae</name>
    <name type="common">Mango malformation disease fungus</name>
    <dbReference type="NCBI Taxonomy" id="192010"/>
    <lineage>
        <taxon>Eukaryota</taxon>
        <taxon>Fungi</taxon>
        <taxon>Dikarya</taxon>
        <taxon>Ascomycota</taxon>
        <taxon>Pezizomycotina</taxon>
        <taxon>Sordariomycetes</taxon>
        <taxon>Hypocreomycetidae</taxon>
        <taxon>Hypocreales</taxon>
        <taxon>Nectriaceae</taxon>
        <taxon>Fusarium</taxon>
        <taxon>Fusarium fujikuroi species complex</taxon>
    </lineage>
</organism>
<feature type="signal peptide" evidence="1">
    <location>
        <begin position="1"/>
        <end position="18"/>
    </location>
</feature>
<dbReference type="RefSeq" id="XP_041690301.1">
    <property type="nucleotide sequence ID" value="XM_041824863.1"/>
</dbReference>
<dbReference type="GeneID" id="65094519"/>
<dbReference type="EMBL" id="FCQH01000019">
    <property type="protein sequence ID" value="CVL07126.1"/>
    <property type="molecule type" value="Genomic_DNA"/>
</dbReference>
<reference evidence="3" key="1">
    <citation type="journal article" date="2016" name="Genome Biol. Evol.">
        <title>Comparative 'omics' of the Fusarium fujikuroi species complex highlights differences in genetic potential and metabolite synthesis.</title>
        <authorList>
            <person name="Niehaus E.-M."/>
            <person name="Muensterkoetter M."/>
            <person name="Proctor R.H."/>
            <person name="Brown D.W."/>
            <person name="Sharon A."/>
            <person name="Idan Y."/>
            <person name="Oren-Young L."/>
            <person name="Sieber C.M."/>
            <person name="Novak O."/>
            <person name="Pencik A."/>
            <person name="Tarkowska D."/>
            <person name="Hromadova K."/>
            <person name="Freeman S."/>
            <person name="Maymon M."/>
            <person name="Elazar M."/>
            <person name="Youssef S.A."/>
            <person name="El-Shabrawy E.S.M."/>
            <person name="Shalaby A.B.A."/>
            <person name="Houterman P."/>
            <person name="Brock N.L."/>
            <person name="Burkhardt I."/>
            <person name="Tsavkelova E.A."/>
            <person name="Dickschat J.S."/>
            <person name="Galuszka P."/>
            <person name="Gueldener U."/>
            <person name="Tudzynski B."/>
        </authorList>
    </citation>
    <scope>NUCLEOTIDE SEQUENCE [LARGE SCALE GENOMIC DNA]</scope>
    <source>
        <strain evidence="3">MRC7560</strain>
    </source>
</reference>
<evidence type="ECO:0000313" key="2">
    <source>
        <dbReference type="EMBL" id="CVL07126.1"/>
    </source>
</evidence>
<protein>
    <submittedName>
        <fullName evidence="2">Uncharacterized protein</fullName>
    </submittedName>
</protein>
<proteinExistence type="predicted"/>
<feature type="chain" id="PRO_5012837838" evidence="1">
    <location>
        <begin position="19"/>
        <end position="124"/>
    </location>
</feature>
<keyword evidence="3" id="KW-1185">Reference proteome</keyword>
<evidence type="ECO:0000313" key="3">
    <source>
        <dbReference type="Proteomes" id="UP000184255"/>
    </source>
</evidence>
<dbReference type="Proteomes" id="UP000184255">
    <property type="component" value="Unassembled WGS sequence"/>
</dbReference>
<dbReference type="PROSITE" id="PS51257">
    <property type="entry name" value="PROKAR_LIPOPROTEIN"/>
    <property type="match status" value="1"/>
</dbReference>
<gene>
    <name evidence="2" type="ORF">FMAN_15277</name>
</gene>
<dbReference type="AlphaFoldDB" id="A0A1L7UIZ0"/>
<name>A0A1L7UIZ0_FUSMA</name>
<keyword evidence="1" id="KW-0732">Signal</keyword>